<sequence length="115" mass="13243">FLCIDGRLHIQIFNSTNVYTCFYTGQIVHIRQIVNGWLREGSIRCPPCTEICNDDQWVDRYVSQDSDMEKVGCLPDSKPPHGSYIGDVPLDEPCCAFKWFFRPVILIIVIFVICL</sequence>
<dbReference type="AlphaFoldDB" id="A0A914D8E2"/>
<dbReference type="SUPFAM" id="SSF55486">
    <property type="entry name" value="Metalloproteases ('zincins'), catalytic domain"/>
    <property type="match status" value="1"/>
</dbReference>
<keyword evidence="1" id="KW-1185">Reference proteome</keyword>
<organism evidence="1 2">
    <name type="scientific">Acrobeloides nanus</name>
    <dbReference type="NCBI Taxonomy" id="290746"/>
    <lineage>
        <taxon>Eukaryota</taxon>
        <taxon>Metazoa</taxon>
        <taxon>Ecdysozoa</taxon>
        <taxon>Nematoda</taxon>
        <taxon>Chromadorea</taxon>
        <taxon>Rhabditida</taxon>
        <taxon>Tylenchina</taxon>
        <taxon>Cephalobomorpha</taxon>
        <taxon>Cephaloboidea</taxon>
        <taxon>Cephalobidae</taxon>
        <taxon>Acrobeloides</taxon>
    </lineage>
</organism>
<reference evidence="2" key="1">
    <citation type="submission" date="2022-11" db="UniProtKB">
        <authorList>
            <consortium name="WormBaseParasite"/>
        </authorList>
    </citation>
    <scope>IDENTIFICATION</scope>
</reference>
<accession>A0A914D8E2</accession>
<evidence type="ECO:0000313" key="1">
    <source>
        <dbReference type="Proteomes" id="UP000887540"/>
    </source>
</evidence>
<dbReference type="WBParaSite" id="ACRNAN_scaffold210.g7588.t1">
    <property type="protein sequence ID" value="ACRNAN_scaffold210.g7588.t1"/>
    <property type="gene ID" value="ACRNAN_scaffold210.g7588"/>
</dbReference>
<name>A0A914D8E2_9BILA</name>
<dbReference type="Proteomes" id="UP000887540">
    <property type="component" value="Unplaced"/>
</dbReference>
<protein>
    <submittedName>
        <fullName evidence="2">Uncharacterized protein</fullName>
    </submittedName>
</protein>
<proteinExistence type="predicted"/>
<evidence type="ECO:0000313" key="2">
    <source>
        <dbReference type="WBParaSite" id="ACRNAN_scaffold210.g7588.t1"/>
    </source>
</evidence>